<organism evidence="1 2">
    <name type="scientific">Pararhodobacter aggregans</name>
    <dbReference type="NCBI Taxonomy" id="404875"/>
    <lineage>
        <taxon>Bacteria</taxon>
        <taxon>Pseudomonadati</taxon>
        <taxon>Pseudomonadota</taxon>
        <taxon>Alphaproteobacteria</taxon>
        <taxon>Rhodobacterales</taxon>
        <taxon>Paracoccaceae</taxon>
        <taxon>Pararhodobacter</taxon>
    </lineage>
</organism>
<evidence type="ECO:0000313" key="2">
    <source>
        <dbReference type="Proteomes" id="UP000244810"/>
    </source>
</evidence>
<dbReference type="RefSeq" id="WP_107749466.1">
    <property type="nucleotide sequence ID" value="NZ_QBKF01000001.1"/>
</dbReference>
<dbReference type="EMBL" id="QDDR01000001">
    <property type="protein sequence ID" value="PVE48960.1"/>
    <property type="molecule type" value="Genomic_DNA"/>
</dbReference>
<name>A0A2T7UW03_9RHOB</name>
<keyword evidence="2" id="KW-1185">Reference proteome</keyword>
<gene>
    <name evidence="1" type="ORF">DDE23_00700</name>
</gene>
<dbReference type="Proteomes" id="UP000244810">
    <property type="component" value="Unassembled WGS sequence"/>
</dbReference>
<evidence type="ECO:0000313" key="1">
    <source>
        <dbReference type="EMBL" id="PVE48960.1"/>
    </source>
</evidence>
<comment type="caution">
    <text evidence="1">The sequence shown here is derived from an EMBL/GenBank/DDBJ whole genome shotgun (WGS) entry which is preliminary data.</text>
</comment>
<protein>
    <submittedName>
        <fullName evidence="1">Uncharacterized protein</fullName>
    </submittedName>
</protein>
<proteinExistence type="predicted"/>
<accession>A0A2T7UW03</accession>
<dbReference type="AlphaFoldDB" id="A0A2T7UW03"/>
<sequence length="87" mass="8973">MGGTIQKLPHQSPAKSAGFLNRVGRTAPKAPKASLPMVEVRKAFKLLAGQGKSIAAIEVLPGGGFRVIAAAKGEAKKPPNPFDEVLG</sequence>
<reference evidence="1 2" key="1">
    <citation type="journal article" date="2011" name="Syst. Appl. Microbiol.">
        <title>Defluviimonas denitrificans gen. nov., sp. nov., and Pararhodobacter aggregans gen. nov., sp. nov., non-phototrophic Rhodobacteraceae from the biofilter of a marine aquaculture.</title>
        <authorList>
            <person name="Foesel B.U."/>
            <person name="Drake H.L."/>
            <person name="Schramm A."/>
        </authorList>
    </citation>
    <scope>NUCLEOTIDE SEQUENCE [LARGE SCALE GENOMIC DNA]</scope>
    <source>
        <strain evidence="1 2">D1-19</strain>
    </source>
</reference>